<accession>A0ABW2T5H5</accession>
<evidence type="ECO:0000313" key="3">
    <source>
        <dbReference type="Proteomes" id="UP001596514"/>
    </source>
</evidence>
<sequence length="69" mass="7388">MSRSDLSNATWRKSSLSGSDHNCVEVAFLNGGAVAVRNSNHPDAGTAMFTPAEWAAFIGGVKNHEFDSY</sequence>
<proteinExistence type="predicted"/>
<reference evidence="3" key="1">
    <citation type="journal article" date="2019" name="Int. J. Syst. Evol. Microbiol.">
        <title>The Global Catalogue of Microorganisms (GCM) 10K type strain sequencing project: providing services to taxonomists for standard genome sequencing and annotation.</title>
        <authorList>
            <consortium name="The Broad Institute Genomics Platform"/>
            <consortium name="The Broad Institute Genome Sequencing Center for Infectious Disease"/>
            <person name="Wu L."/>
            <person name="Ma J."/>
        </authorList>
    </citation>
    <scope>NUCLEOTIDE SEQUENCE [LARGE SCALE GENOMIC DNA]</scope>
    <source>
        <strain evidence="3">JCM 10083</strain>
    </source>
</reference>
<protein>
    <submittedName>
        <fullName evidence="2">DUF397 domain-containing protein</fullName>
    </submittedName>
</protein>
<evidence type="ECO:0000259" key="1">
    <source>
        <dbReference type="Pfam" id="PF04149"/>
    </source>
</evidence>
<dbReference type="RefSeq" id="WP_343968126.1">
    <property type="nucleotide sequence ID" value="NZ_BAAAGK010000065.1"/>
</dbReference>
<keyword evidence="3" id="KW-1185">Reference proteome</keyword>
<dbReference type="Pfam" id="PF04149">
    <property type="entry name" value="DUF397"/>
    <property type="match status" value="1"/>
</dbReference>
<dbReference type="EMBL" id="JBHTEE010000001">
    <property type="protein sequence ID" value="MFC7603395.1"/>
    <property type="molecule type" value="Genomic_DNA"/>
</dbReference>
<evidence type="ECO:0000313" key="2">
    <source>
        <dbReference type="EMBL" id="MFC7603395.1"/>
    </source>
</evidence>
<dbReference type="InterPro" id="IPR007278">
    <property type="entry name" value="DUF397"/>
</dbReference>
<name>A0ABW2T5H5_9ACTN</name>
<feature type="domain" description="DUF397" evidence="1">
    <location>
        <begin position="9"/>
        <end position="62"/>
    </location>
</feature>
<organism evidence="2 3">
    <name type="scientific">Streptosporangium amethystogenes subsp. fukuiense</name>
    <dbReference type="NCBI Taxonomy" id="698418"/>
    <lineage>
        <taxon>Bacteria</taxon>
        <taxon>Bacillati</taxon>
        <taxon>Actinomycetota</taxon>
        <taxon>Actinomycetes</taxon>
        <taxon>Streptosporangiales</taxon>
        <taxon>Streptosporangiaceae</taxon>
        <taxon>Streptosporangium</taxon>
    </lineage>
</organism>
<gene>
    <name evidence="2" type="ORF">ACFQVD_25110</name>
</gene>
<dbReference type="Proteomes" id="UP001596514">
    <property type="component" value="Unassembled WGS sequence"/>
</dbReference>
<comment type="caution">
    <text evidence="2">The sequence shown here is derived from an EMBL/GenBank/DDBJ whole genome shotgun (WGS) entry which is preliminary data.</text>
</comment>